<evidence type="ECO:0000313" key="3">
    <source>
        <dbReference type="EMBL" id="MEC4723868.1"/>
    </source>
</evidence>
<name>A0ABU6JK05_9BURK</name>
<dbReference type="PROSITE" id="PS51175">
    <property type="entry name" value="CBM6"/>
    <property type="match status" value="1"/>
</dbReference>
<dbReference type="SMART" id="SM00606">
    <property type="entry name" value="CBD_IV"/>
    <property type="match status" value="1"/>
</dbReference>
<evidence type="ECO:0000313" key="4">
    <source>
        <dbReference type="Proteomes" id="UP001352263"/>
    </source>
</evidence>
<dbReference type="Gene3D" id="2.60.120.260">
    <property type="entry name" value="Galactose-binding domain-like"/>
    <property type="match status" value="1"/>
</dbReference>
<dbReference type="Pfam" id="PF03422">
    <property type="entry name" value="CBM_6"/>
    <property type="match status" value="1"/>
</dbReference>
<dbReference type="CDD" id="cd04084">
    <property type="entry name" value="CBM6_xylanase-like"/>
    <property type="match status" value="1"/>
</dbReference>
<sequence>MSGYSFAQSQTVDSADKNSTLRYNIRSPFDLPGVASSPIAFPGVLEWTVDGRRVVVYPSIPGNSVDVGHSHPGLHVGPNQIHVQGPLFGYADVNVGIVYSVSGGEPGTGSSRITEKVDIRNKSSQPVNLGSINGLGWLPNPTDPHNAGLEVPDISGLTLTGATIAFTQGKGLDTAAASLLTDPPFAPLTIYPAAAISGFNSFRVPAVVLESGATLTILTELNVSKTPPIVVPPIEFIEGESFSSTRGATIEGAYLASLDNGDWVAYDQVNFGASATVFETLVAVDPQFANQRLEIRLDSPTGAKIGEMVMQSTGSFSTFQTQRATLTQPIAGVHKVYLVAVGTYGVGNIDRFRFIPG</sequence>
<comment type="caution">
    <text evidence="3">The sequence shown here is derived from an EMBL/GenBank/DDBJ whole genome shotgun (WGS) entry which is preliminary data.</text>
</comment>
<feature type="domain" description="CBM6" evidence="2">
    <location>
        <begin position="232"/>
        <end position="355"/>
    </location>
</feature>
<evidence type="ECO:0000256" key="1">
    <source>
        <dbReference type="ARBA" id="ARBA00022729"/>
    </source>
</evidence>
<keyword evidence="1" id="KW-0732">Signal</keyword>
<dbReference type="EMBL" id="JAWIIV010000094">
    <property type="protein sequence ID" value="MEC4723868.1"/>
    <property type="molecule type" value="Genomic_DNA"/>
</dbReference>
<proteinExistence type="predicted"/>
<dbReference type="Proteomes" id="UP001352263">
    <property type="component" value="Unassembled WGS sequence"/>
</dbReference>
<gene>
    <name evidence="3" type="ORF">RY831_32710</name>
</gene>
<accession>A0ABU6JK05</accession>
<protein>
    <submittedName>
        <fullName evidence="3">Carbohydrate-binding protein</fullName>
    </submittedName>
</protein>
<evidence type="ECO:0000259" key="2">
    <source>
        <dbReference type="PROSITE" id="PS51175"/>
    </source>
</evidence>
<dbReference type="SUPFAM" id="SSF49785">
    <property type="entry name" value="Galactose-binding domain-like"/>
    <property type="match status" value="1"/>
</dbReference>
<keyword evidence="4" id="KW-1185">Reference proteome</keyword>
<dbReference type="InterPro" id="IPR008979">
    <property type="entry name" value="Galactose-bd-like_sf"/>
</dbReference>
<organism evidence="3 4">
    <name type="scientific">Noviherbaspirillum album</name>
    <dbReference type="NCBI Taxonomy" id="3080276"/>
    <lineage>
        <taxon>Bacteria</taxon>
        <taxon>Pseudomonadati</taxon>
        <taxon>Pseudomonadota</taxon>
        <taxon>Betaproteobacteria</taxon>
        <taxon>Burkholderiales</taxon>
        <taxon>Oxalobacteraceae</taxon>
        <taxon>Noviherbaspirillum</taxon>
    </lineage>
</organism>
<dbReference type="InterPro" id="IPR005084">
    <property type="entry name" value="CBM6"/>
</dbReference>
<dbReference type="InterPro" id="IPR006584">
    <property type="entry name" value="Cellulose-bd_IV"/>
</dbReference>
<reference evidence="3 4" key="1">
    <citation type="submission" date="2023-10" db="EMBL/GenBank/DDBJ databases">
        <title>Noviherbaspirillum sp. CPCC 100848 genome assembly.</title>
        <authorList>
            <person name="Li X.Y."/>
            <person name="Fang X.M."/>
        </authorList>
    </citation>
    <scope>NUCLEOTIDE SEQUENCE [LARGE SCALE GENOMIC DNA]</scope>
    <source>
        <strain evidence="3 4">CPCC 100848</strain>
    </source>
</reference>